<dbReference type="SUPFAM" id="SSF58010">
    <property type="entry name" value="Fibrinogen coiled-coil and central regions"/>
    <property type="match status" value="1"/>
</dbReference>
<keyword evidence="4" id="KW-0356">Hemostasis</keyword>
<dbReference type="OrthoDB" id="9945370at2759"/>
<dbReference type="InterPro" id="IPR012290">
    <property type="entry name" value="Fibrinogen_a/b/g_coil_dom"/>
</dbReference>
<evidence type="ECO:0000256" key="4">
    <source>
        <dbReference type="ARBA" id="ARBA00022696"/>
    </source>
</evidence>
<dbReference type="GO" id="GO:0034116">
    <property type="term" value="P:positive regulation of heterotypic cell-cell adhesion"/>
    <property type="evidence" value="ECO:0007669"/>
    <property type="project" value="TreeGrafter"/>
</dbReference>
<dbReference type="GO" id="GO:0005102">
    <property type="term" value="F:signaling receptor binding"/>
    <property type="evidence" value="ECO:0007669"/>
    <property type="project" value="InterPro"/>
</dbReference>
<dbReference type="InterPro" id="IPR036056">
    <property type="entry name" value="Fibrinogen-like_C"/>
</dbReference>
<feature type="compositionally biased region" description="Low complexity" evidence="10">
    <location>
        <begin position="399"/>
        <end position="421"/>
    </location>
</feature>
<feature type="region of interest" description="Disordered" evidence="10">
    <location>
        <begin position="386"/>
        <end position="433"/>
    </location>
</feature>
<evidence type="ECO:0000256" key="9">
    <source>
        <dbReference type="ARBA" id="ARBA00025974"/>
    </source>
</evidence>
<evidence type="ECO:0000256" key="10">
    <source>
        <dbReference type="SAM" id="MobiDB-lite"/>
    </source>
</evidence>
<evidence type="ECO:0000256" key="6">
    <source>
        <dbReference type="ARBA" id="ARBA00023054"/>
    </source>
</evidence>
<evidence type="ECO:0000256" key="1">
    <source>
        <dbReference type="ARBA" id="ARBA00004613"/>
    </source>
</evidence>
<dbReference type="SMART" id="SM00186">
    <property type="entry name" value="FBG"/>
    <property type="match status" value="1"/>
</dbReference>
<organism evidence="13 14">
    <name type="scientific">Patagioenas fasciata monilis</name>
    <dbReference type="NCBI Taxonomy" id="372326"/>
    <lineage>
        <taxon>Eukaryota</taxon>
        <taxon>Metazoa</taxon>
        <taxon>Chordata</taxon>
        <taxon>Craniata</taxon>
        <taxon>Vertebrata</taxon>
        <taxon>Euteleostomi</taxon>
        <taxon>Archelosauria</taxon>
        <taxon>Archosauria</taxon>
        <taxon>Dinosauria</taxon>
        <taxon>Saurischia</taxon>
        <taxon>Theropoda</taxon>
        <taxon>Coelurosauria</taxon>
        <taxon>Aves</taxon>
        <taxon>Neognathae</taxon>
        <taxon>Neoaves</taxon>
        <taxon>Columbimorphae</taxon>
        <taxon>Columbiformes</taxon>
        <taxon>Columbidae</taxon>
        <taxon>Patagioenas</taxon>
    </lineage>
</organism>
<keyword evidence="3" id="KW-0964">Secreted</keyword>
<dbReference type="NCBIfam" id="NF040941">
    <property type="entry name" value="GGGWT_bact"/>
    <property type="match status" value="1"/>
</dbReference>
<dbReference type="AlphaFoldDB" id="A0A1V4JT28"/>
<dbReference type="Pfam" id="PF08702">
    <property type="entry name" value="Fib_alpha"/>
    <property type="match status" value="1"/>
</dbReference>
<dbReference type="Gene3D" id="3.90.215.10">
    <property type="entry name" value="Gamma Fibrinogen, chain A, domain 1"/>
    <property type="match status" value="1"/>
</dbReference>
<dbReference type="Pfam" id="PF12160">
    <property type="entry name" value="Fibrinogen_aC"/>
    <property type="match status" value="1"/>
</dbReference>
<gene>
    <name evidence="13" type="primary">FGA</name>
    <name evidence="13" type="ORF">AV530_007833</name>
</gene>
<dbReference type="PROSITE" id="PS00514">
    <property type="entry name" value="FIBRINOGEN_C_1"/>
    <property type="match status" value="1"/>
</dbReference>
<dbReference type="InterPro" id="IPR002181">
    <property type="entry name" value="Fibrinogen_a/b/g_C_dom"/>
</dbReference>
<proteinExistence type="predicted"/>
<protein>
    <recommendedName>
        <fullName evidence="2">Fibrinogen alpha chain</fullName>
    </recommendedName>
</protein>
<keyword evidence="14" id="KW-1185">Reference proteome</keyword>
<dbReference type="InterPro" id="IPR021996">
    <property type="entry name" value="Fibrinogen_aC"/>
</dbReference>
<feature type="signal peptide" evidence="11">
    <location>
        <begin position="1"/>
        <end position="18"/>
    </location>
</feature>
<dbReference type="GO" id="GO:0072377">
    <property type="term" value="P:blood coagulation, common pathway"/>
    <property type="evidence" value="ECO:0007669"/>
    <property type="project" value="TreeGrafter"/>
</dbReference>
<dbReference type="CDD" id="cd00087">
    <property type="entry name" value="FReD"/>
    <property type="match status" value="1"/>
</dbReference>
<reference evidence="13 14" key="1">
    <citation type="submission" date="2016-02" db="EMBL/GenBank/DDBJ databases">
        <title>Band-tailed pigeon sequencing and assembly.</title>
        <authorList>
            <person name="Soares A.E."/>
            <person name="Novak B.J."/>
            <person name="Rice E.S."/>
            <person name="O'Connell B."/>
            <person name="Chang D."/>
            <person name="Weber S."/>
            <person name="Shapiro B."/>
        </authorList>
    </citation>
    <scope>NUCLEOTIDE SEQUENCE [LARGE SCALE GENOMIC DNA]</scope>
    <source>
        <strain evidence="13">BTP2013</strain>
        <tissue evidence="13">Blood</tissue>
    </source>
</reference>
<dbReference type="GO" id="GO:0030674">
    <property type="term" value="F:protein-macromolecule adaptor activity"/>
    <property type="evidence" value="ECO:0007669"/>
    <property type="project" value="TreeGrafter"/>
</dbReference>
<evidence type="ECO:0000256" key="11">
    <source>
        <dbReference type="SAM" id="SignalP"/>
    </source>
</evidence>
<keyword evidence="7" id="KW-0094">Blood coagulation</keyword>
<dbReference type="FunFam" id="3.90.215.10:FF:000001">
    <property type="entry name" value="Tenascin isoform 1"/>
    <property type="match status" value="1"/>
</dbReference>
<dbReference type="GO" id="GO:0005201">
    <property type="term" value="F:extracellular matrix structural constituent"/>
    <property type="evidence" value="ECO:0007669"/>
    <property type="project" value="TreeGrafter"/>
</dbReference>
<dbReference type="Gene3D" id="4.10.530.10">
    <property type="entry name" value="Gamma-fibrinogen Carboxyl Terminal Fragment, domain 2"/>
    <property type="match status" value="1"/>
</dbReference>
<dbReference type="GO" id="GO:0042730">
    <property type="term" value="P:fibrinolysis"/>
    <property type="evidence" value="ECO:0007669"/>
    <property type="project" value="TreeGrafter"/>
</dbReference>
<evidence type="ECO:0000256" key="3">
    <source>
        <dbReference type="ARBA" id="ARBA00022525"/>
    </source>
</evidence>
<keyword evidence="6" id="KW-0175">Coiled coil</keyword>
<dbReference type="GO" id="GO:0070527">
    <property type="term" value="P:platelet aggregation"/>
    <property type="evidence" value="ECO:0007669"/>
    <property type="project" value="TreeGrafter"/>
</dbReference>
<dbReference type="InterPro" id="IPR020837">
    <property type="entry name" value="Fibrinogen_CS"/>
</dbReference>
<dbReference type="PANTHER" id="PTHR47221">
    <property type="entry name" value="FIBRINOGEN ALPHA CHAIN"/>
    <property type="match status" value="1"/>
</dbReference>
<evidence type="ECO:0000313" key="13">
    <source>
        <dbReference type="EMBL" id="OPJ75331.1"/>
    </source>
</evidence>
<dbReference type="PANTHER" id="PTHR47221:SF3">
    <property type="entry name" value="FIBRINOGEN ALPHA CHAIN"/>
    <property type="match status" value="1"/>
</dbReference>
<dbReference type="SUPFAM" id="SSF56496">
    <property type="entry name" value="Fibrinogen C-terminal domain-like"/>
    <property type="match status" value="1"/>
</dbReference>
<dbReference type="STRING" id="372326.A0A1V4JT28"/>
<feature type="compositionally biased region" description="Polar residues" evidence="10">
    <location>
        <begin position="470"/>
        <end position="484"/>
    </location>
</feature>
<feature type="region of interest" description="Disordered" evidence="10">
    <location>
        <begin position="470"/>
        <end position="489"/>
    </location>
</feature>
<feature type="domain" description="Fibrinogen C-terminal" evidence="12">
    <location>
        <begin position="523"/>
        <end position="764"/>
    </location>
</feature>
<evidence type="ECO:0000256" key="7">
    <source>
        <dbReference type="ARBA" id="ARBA00023084"/>
    </source>
</evidence>
<comment type="subcellular location">
    <subcellularLocation>
        <location evidence="1">Secreted</location>
    </subcellularLocation>
</comment>
<dbReference type="InterPro" id="IPR037579">
    <property type="entry name" value="FIB_ANG-like"/>
</dbReference>
<keyword evidence="5 11" id="KW-0732">Signal</keyword>
<comment type="subunit">
    <text evidence="9">Heterohexamer; disulfide linked. Contains 2 sets of 3 non-identical chains (alpha, beta and gamma). The 2 heterotrimers are in head to head conformation with the N-termini in a small central domain.</text>
</comment>
<dbReference type="Proteomes" id="UP000190648">
    <property type="component" value="Unassembled WGS sequence"/>
</dbReference>
<dbReference type="SMART" id="SM01212">
    <property type="entry name" value="Fib_alpha"/>
    <property type="match status" value="1"/>
</dbReference>
<evidence type="ECO:0000256" key="2">
    <source>
        <dbReference type="ARBA" id="ARBA00017850"/>
    </source>
</evidence>
<dbReference type="FunFam" id="1.20.5.50:FF:000006">
    <property type="entry name" value="Fibrinogen alpha chain"/>
    <property type="match status" value="1"/>
</dbReference>
<evidence type="ECO:0000259" key="12">
    <source>
        <dbReference type="PROSITE" id="PS51406"/>
    </source>
</evidence>
<dbReference type="PROSITE" id="PS51406">
    <property type="entry name" value="FIBRINOGEN_C_2"/>
    <property type="match status" value="1"/>
</dbReference>
<sequence>MISMKILCVLLCLNLAWAQDGETTFEKEGAGVRGPRIVEHMSQSTCQYEKNWPFCADDDWGVKCPSGCRMQGLIDETDQDYSQRIDKIKKLLAENQNNYKKSNRVIVETINVLKPNLDSAQKIDENYGHVSGELRRRIVTLKQRVVTQVNRIKALQSSIQEQVAEMKRLEVDIDIKLRACKGSCARSFDYQVDKESYDNIQKQLTQANSINLHPELQTTTLSTLKMRPLKDSYVPEHFKHKPLPEMQALNIINNIRQMQAVLERSETDINPSRGDSLYHVAESRGDGHSHTSKVVTPIHERGTLSLGGKTSSIVRRCTKTTTKKIVTGPDGPREEVVEKMVSSDGSDCSFLQGAGNVGGEGTTYHVSGTGDLHKLEKLFPELDSFFTPDSPSTAGRPFGGSSSISTSSHTAGTGSSHLGTGVSTHSGTYEGKGKFTDLREDEEDDFGTLHLQPSGFPSGSASHSKTVVTSASSSFNKGGSTFETKSLKTREITEQLGGVQHDESAEDIPDFQARSFRPSGVKQRTPNTGKDCDDIRQKHTSGAKSGIFKIKPAGSNKVLSVYCDQETTLGGWLLIQQRMDGSVNFNRTWQDYKRGFGSVDGRGRGEFWLGNENIHLLTQNDTLLRIELEDWDGNAVYAEYIVQVGSEEEGYALAVSSYEGTAGDALITGWLEEGSEYTSHAQMRFSTFDQDQDHWEESCAEVYGGGWWYNSCQAANLNGIYYPGGHYDPRYNVPYEIENGVVWLPFRASDYSLKIVRMKIRPIETL</sequence>
<dbReference type="InterPro" id="IPR014716">
    <property type="entry name" value="Fibrinogen_a/b/g_C_1"/>
</dbReference>
<evidence type="ECO:0000256" key="8">
    <source>
        <dbReference type="ARBA" id="ARBA00023157"/>
    </source>
</evidence>
<keyword evidence="8" id="KW-1015">Disulfide bond</keyword>
<name>A0A1V4JT28_PATFA</name>
<dbReference type="GO" id="GO:0051258">
    <property type="term" value="P:protein polymerization"/>
    <property type="evidence" value="ECO:0007669"/>
    <property type="project" value="InterPro"/>
</dbReference>
<evidence type="ECO:0000256" key="5">
    <source>
        <dbReference type="ARBA" id="ARBA00022729"/>
    </source>
</evidence>
<accession>A0A1V4JT28</accession>
<comment type="caution">
    <text evidence="13">The sequence shown here is derived from an EMBL/GenBank/DDBJ whole genome shotgun (WGS) entry which is preliminary data.</text>
</comment>
<dbReference type="EMBL" id="LSYS01006437">
    <property type="protein sequence ID" value="OPJ75331.1"/>
    <property type="molecule type" value="Genomic_DNA"/>
</dbReference>
<dbReference type="Pfam" id="PF00147">
    <property type="entry name" value="Fibrinogen_C"/>
    <property type="match status" value="1"/>
</dbReference>
<dbReference type="Gene3D" id="1.20.5.50">
    <property type="match status" value="1"/>
</dbReference>
<dbReference type="GO" id="GO:0005577">
    <property type="term" value="C:fibrinogen complex"/>
    <property type="evidence" value="ECO:0007669"/>
    <property type="project" value="InterPro"/>
</dbReference>
<evidence type="ECO:0000313" key="14">
    <source>
        <dbReference type="Proteomes" id="UP000190648"/>
    </source>
</evidence>
<feature type="chain" id="PRO_5012076113" description="Fibrinogen alpha chain" evidence="11">
    <location>
        <begin position="19"/>
        <end position="766"/>
    </location>
</feature>